<keyword evidence="3" id="KW-1185">Reference proteome</keyword>
<dbReference type="Proteomes" id="UP000675747">
    <property type="component" value="Unassembled WGS sequence"/>
</dbReference>
<dbReference type="EMBL" id="JAGQFT020000005">
    <property type="protein sequence ID" value="MBS7457208.1"/>
    <property type="molecule type" value="Genomic_DNA"/>
</dbReference>
<dbReference type="RefSeq" id="WP_211927164.1">
    <property type="nucleotide sequence ID" value="NZ_JAGQFT020000005.1"/>
</dbReference>
<gene>
    <name evidence="2" type="ORF">KB893_008670</name>
    <name evidence="1" type="ORF">KB893_12090</name>
</gene>
<accession>A0A8J7VVW0</accession>
<comment type="caution">
    <text evidence="1">The sequence shown here is derived from an EMBL/GenBank/DDBJ whole genome shotgun (WGS) entry which is preliminary data.</text>
</comment>
<organism evidence="1">
    <name type="scientific">Coralloluteibacterium stylophorae</name>
    <dbReference type="NCBI Taxonomy" id="1776034"/>
    <lineage>
        <taxon>Bacteria</taxon>
        <taxon>Pseudomonadati</taxon>
        <taxon>Pseudomonadota</taxon>
        <taxon>Gammaproteobacteria</taxon>
        <taxon>Lysobacterales</taxon>
        <taxon>Lysobacteraceae</taxon>
        <taxon>Coralloluteibacterium</taxon>
    </lineage>
</organism>
<protein>
    <recommendedName>
        <fullName evidence="4">Flagellar protein FliT</fullName>
    </recommendedName>
</protein>
<reference evidence="1" key="2">
    <citation type="submission" date="2021-04" db="EMBL/GenBank/DDBJ databases">
        <authorList>
            <person name="Karlyshev A.V."/>
        </authorList>
    </citation>
    <scope>NUCLEOTIDE SEQUENCE</scope>
    <source>
        <strain evidence="1">LMG 29479</strain>
    </source>
</reference>
<evidence type="ECO:0008006" key="4">
    <source>
        <dbReference type="Google" id="ProtNLM"/>
    </source>
</evidence>
<sequence length="99" mass="10802">MSAPEIAADLHPAHHRLEALRAAVEAGDYAEAGACMQAYDRCLREAVIAGELDREQIETLLEAQRGILKRFVAMRDKAADDLRGLRQGGRAARAYLQAG</sequence>
<evidence type="ECO:0000313" key="1">
    <source>
        <dbReference type="EMBL" id="MBR0563246.1"/>
    </source>
</evidence>
<evidence type="ECO:0000313" key="3">
    <source>
        <dbReference type="Proteomes" id="UP000675747"/>
    </source>
</evidence>
<reference evidence="2 3" key="1">
    <citation type="journal article" date="2021" name="Microbiol. Resour. Announc.">
        <title>Draft Genome Sequence of Coralloluteibacterium stylophorae LMG 29479T.</title>
        <authorList>
            <person name="Karlyshev A.V."/>
            <person name="Kudryashova E.B."/>
            <person name="Ariskina E.V."/>
            <person name="Conroy A.P."/>
            <person name="Abidueva E.Y."/>
        </authorList>
    </citation>
    <scope>NUCLEOTIDE SEQUENCE [LARGE SCALE GENOMIC DNA]</scope>
    <source>
        <strain evidence="2 3">LMG 29479</strain>
    </source>
</reference>
<dbReference type="AlphaFoldDB" id="A0A8J7VVW0"/>
<proteinExistence type="predicted"/>
<name>A0A8J7VVW0_9GAMM</name>
<evidence type="ECO:0000313" key="2">
    <source>
        <dbReference type="EMBL" id="MBS7457208.1"/>
    </source>
</evidence>
<dbReference type="EMBL" id="JAGQFT010000112">
    <property type="protein sequence ID" value="MBR0563246.1"/>
    <property type="molecule type" value="Genomic_DNA"/>
</dbReference>